<dbReference type="GO" id="GO:0006508">
    <property type="term" value="P:proteolysis"/>
    <property type="evidence" value="ECO:0007669"/>
    <property type="project" value="UniProtKB-KW"/>
</dbReference>
<dbReference type="EMBL" id="CDHN01000001">
    <property type="protein sequence ID" value="CEJ82931.1"/>
    <property type="molecule type" value="Genomic_DNA"/>
</dbReference>
<feature type="domain" description="Peptidase S53" evidence="17">
    <location>
        <begin position="205"/>
        <end position="559"/>
    </location>
</feature>
<keyword evidence="19" id="KW-1185">Reference proteome</keyword>
<protein>
    <recommendedName>
        <fullName evidence="4">tripeptidyl-peptidase II</fullName>
        <ecNumber evidence="4">3.4.14.10</ecNumber>
    </recommendedName>
</protein>
<comment type="catalytic activity">
    <reaction evidence="1">
        <text>Release of an N-terminal tripeptide from a polypeptide.</text>
        <dbReference type="EC" id="3.4.14.10"/>
    </reaction>
</comment>
<feature type="binding site" evidence="15">
    <location>
        <position position="540"/>
    </location>
    <ligand>
        <name>Ca(2+)</name>
        <dbReference type="ChEBI" id="CHEBI:29108"/>
    </ligand>
</feature>
<feature type="chain" id="PRO_5012158471" description="tripeptidyl-peptidase II" evidence="16">
    <location>
        <begin position="16"/>
        <end position="559"/>
    </location>
</feature>
<keyword evidence="13" id="KW-0865">Zymogen</keyword>
<evidence type="ECO:0000256" key="12">
    <source>
        <dbReference type="ARBA" id="ARBA00023026"/>
    </source>
</evidence>
<feature type="signal peptide" evidence="16">
    <location>
        <begin position="1"/>
        <end position="15"/>
    </location>
</feature>
<dbReference type="Proteomes" id="UP000039046">
    <property type="component" value="Unassembled WGS sequence"/>
</dbReference>
<gene>
    <name evidence="18" type="ORF">VHEMI02970</name>
</gene>
<proteinExistence type="predicted"/>
<dbReference type="InterPro" id="IPR000209">
    <property type="entry name" value="Peptidase_S8/S53_dom"/>
</dbReference>
<evidence type="ECO:0000313" key="18">
    <source>
        <dbReference type="EMBL" id="CEJ82931.1"/>
    </source>
</evidence>
<dbReference type="GO" id="GO:0005576">
    <property type="term" value="C:extracellular region"/>
    <property type="evidence" value="ECO:0007669"/>
    <property type="project" value="UniProtKB-SubCell"/>
</dbReference>
<dbReference type="Gene3D" id="3.40.50.200">
    <property type="entry name" value="Peptidase S8/S53 domain"/>
    <property type="match status" value="1"/>
</dbReference>
<dbReference type="OrthoDB" id="409122at2759"/>
<dbReference type="InterPro" id="IPR030400">
    <property type="entry name" value="Sedolisin_dom"/>
</dbReference>
<keyword evidence="10 15" id="KW-0720">Serine protease</keyword>
<feature type="binding site" evidence="15">
    <location>
        <position position="542"/>
    </location>
    <ligand>
        <name>Ca(2+)</name>
        <dbReference type="ChEBI" id="CHEBI:29108"/>
    </ligand>
</feature>
<keyword evidence="5" id="KW-0964">Secreted</keyword>
<dbReference type="InterPro" id="IPR036852">
    <property type="entry name" value="Peptidase_S8/S53_dom_sf"/>
</dbReference>
<evidence type="ECO:0000256" key="5">
    <source>
        <dbReference type="ARBA" id="ARBA00022525"/>
    </source>
</evidence>
<keyword evidence="7 15" id="KW-0479">Metal-binding</keyword>
<dbReference type="CDD" id="cd11377">
    <property type="entry name" value="Pro-peptidase_S53"/>
    <property type="match status" value="1"/>
</dbReference>
<evidence type="ECO:0000256" key="8">
    <source>
        <dbReference type="ARBA" id="ARBA00022729"/>
    </source>
</evidence>
<evidence type="ECO:0000256" key="9">
    <source>
        <dbReference type="ARBA" id="ARBA00022801"/>
    </source>
</evidence>
<dbReference type="SUPFAM" id="SSF52743">
    <property type="entry name" value="Subtilisin-like"/>
    <property type="match status" value="1"/>
</dbReference>
<dbReference type="GO" id="GO:0008240">
    <property type="term" value="F:tripeptidyl-peptidase activity"/>
    <property type="evidence" value="ECO:0007669"/>
    <property type="project" value="UniProtKB-EC"/>
</dbReference>
<dbReference type="EC" id="3.4.14.10" evidence="4"/>
<dbReference type="Pfam" id="PF00082">
    <property type="entry name" value="Peptidase_S8"/>
    <property type="match status" value="1"/>
</dbReference>
<dbReference type="GO" id="GO:0046872">
    <property type="term" value="F:metal ion binding"/>
    <property type="evidence" value="ECO:0007669"/>
    <property type="project" value="UniProtKB-UniRule"/>
</dbReference>
<evidence type="ECO:0000256" key="14">
    <source>
        <dbReference type="ARBA" id="ARBA00023180"/>
    </source>
</evidence>
<organism evidence="18 19">
    <name type="scientific">[Torrubiella] hemipterigena</name>
    <dbReference type="NCBI Taxonomy" id="1531966"/>
    <lineage>
        <taxon>Eukaryota</taxon>
        <taxon>Fungi</taxon>
        <taxon>Dikarya</taxon>
        <taxon>Ascomycota</taxon>
        <taxon>Pezizomycotina</taxon>
        <taxon>Sordariomycetes</taxon>
        <taxon>Hypocreomycetidae</taxon>
        <taxon>Hypocreales</taxon>
        <taxon>Clavicipitaceae</taxon>
        <taxon>Clavicipitaceae incertae sedis</taxon>
        <taxon>'Torrubiella' clade</taxon>
    </lineage>
</organism>
<keyword evidence="12" id="KW-0843">Virulence</keyword>
<dbReference type="GO" id="GO:0004252">
    <property type="term" value="F:serine-type endopeptidase activity"/>
    <property type="evidence" value="ECO:0007669"/>
    <property type="project" value="UniProtKB-UniRule"/>
</dbReference>
<keyword evidence="11 15" id="KW-0106">Calcium</keyword>
<dbReference type="FunFam" id="3.40.50.200:FF:000015">
    <property type="entry name" value="Tripeptidyl peptidase A"/>
    <property type="match status" value="1"/>
</dbReference>
<comment type="subcellular location">
    <subcellularLocation>
        <location evidence="3">Secreted</location>
        <location evidence="3">Extracellular space</location>
    </subcellularLocation>
</comment>
<evidence type="ECO:0000259" key="17">
    <source>
        <dbReference type="PROSITE" id="PS51695"/>
    </source>
</evidence>
<dbReference type="PANTHER" id="PTHR14218">
    <property type="entry name" value="PROTEASE S8 TRIPEPTIDYL PEPTIDASE I CLN2"/>
    <property type="match status" value="1"/>
</dbReference>
<dbReference type="HOGENOM" id="CLU_013783_3_0_1"/>
<evidence type="ECO:0000256" key="2">
    <source>
        <dbReference type="ARBA" id="ARBA00002451"/>
    </source>
</evidence>
<dbReference type="CDD" id="cd04056">
    <property type="entry name" value="Peptidases_S53"/>
    <property type="match status" value="1"/>
</dbReference>
<dbReference type="SUPFAM" id="SSF54897">
    <property type="entry name" value="Protease propeptides/inhibitors"/>
    <property type="match status" value="1"/>
</dbReference>
<feature type="active site" description="Charge relay system" evidence="15">
    <location>
        <position position="277"/>
    </location>
</feature>
<keyword evidence="8 16" id="KW-0732">Signal</keyword>
<name>A0A0A1SX69_9HYPO</name>
<evidence type="ECO:0000256" key="13">
    <source>
        <dbReference type="ARBA" id="ARBA00023145"/>
    </source>
</evidence>
<accession>A0A0A1SX69</accession>
<keyword evidence="14" id="KW-0325">Glycoprotein</keyword>
<dbReference type="SMART" id="SM00944">
    <property type="entry name" value="Pro-kuma_activ"/>
    <property type="match status" value="1"/>
</dbReference>
<dbReference type="AlphaFoldDB" id="A0A0A1SX69"/>
<dbReference type="MEROPS" id="S53.010"/>
<evidence type="ECO:0000256" key="6">
    <source>
        <dbReference type="ARBA" id="ARBA00022670"/>
    </source>
</evidence>
<evidence type="ECO:0000256" key="3">
    <source>
        <dbReference type="ARBA" id="ARBA00004239"/>
    </source>
</evidence>
<reference evidence="18 19" key="1">
    <citation type="journal article" date="2015" name="Genome Announc.">
        <title>Draft Genome Sequence and Gene Annotation of the Entomopathogenic Fungus Verticillium hemipterigenum.</title>
        <authorList>
            <person name="Horn F."/>
            <person name="Habel A."/>
            <person name="Scharf D.H."/>
            <person name="Dworschak J."/>
            <person name="Brakhage A.A."/>
            <person name="Guthke R."/>
            <person name="Hertweck C."/>
            <person name="Linde J."/>
        </authorList>
    </citation>
    <scope>NUCLEOTIDE SEQUENCE [LARGE SCALE GENOMIC DNA]</scope>
</reference>
<keyword evidence="9 15" id="KW-0378">Hydrolase</keyword>
<dbReference type="InterPro" id="IPR050819">
    <property type="entry name" value="Tripeptidyl-peptidase_I"/>
</dbReference>
<keyword evidence="6 15" id="KW-0645">Protease</keyword>
<evidence type="ECO:0000256" key="16">
    <source>
        <dbReference type="SAM" id="SignalP"/>
    </source>
</evidence>
<evidence type="ECO:0000313" key="19">
    <source>
        <dbReference type="Proteomes" id="UP000039046"/>
    </source>
</evidence>
<feature type="active site" description="Charge relay system" evidence="15">
    <location>
        <position position="478"/>
    </location>
</feature>
<comment type="function">
    <text evidence="2">Secreted tripeptidyl-peptidase which degrades proteins at acidic pHs and is involved in virulence.</text>
</comment>
<evidence type="ECO:0000256" key="7">
    <source>
        <dbReference type="ARBA" id="ARBA00022723"/>
    </source>
</evidence>
<evidence type="ECO:0000256" key="1">
    <source>
        <dbReference type="ARBA" id="ARBA00001910"/>
    </source>
</evidence>
<dbReference type="PROSITE" id="PS51695">
    <property type="entry name" value="SEDOLISIN"/>
    <property type="match status" value="1"/>
</dbReference>
<evidence type="ECO:0000256" key="11">
    <source>
        <dbReference type="ARBA" id="ARBA00022837"/>
    </source>
</evidence>
<feature type="active site" description="Charge relay system" evidence="15">
    <location>
        <position position="281"/>
    </location>
</feature>
<evidence type="ECO:0000256" key="4">
    <source>
        <dbReference type="ARBA" id="ARBA00012462"/>
    </source>
</evidence>
<sequence length="559" mass="58824">MAFLLSVLVATLATASPVQFVTKQSLAAVPQGWALQAAAPADHSMDLHIRLKEQNMDTLHQRLMEMSNPDHPSYGKHMSKAEVDALTAPTKEHVDAVTQWLASHGVNTGNVDNGLLKVTVSVDQAKKLLNADYGVYKQASTGREAVRTTSYSLPQGVSDAISMIQPTTMFTDLGLGQKKVNAVDPATAAKYAQGSAAAPASCGNGVVTQCLRDNYNIKGYNASSSTTIGIAGFLEEVPSITDLHTYIRKYDSNLPSNIDLPIVSVNNGNTNAGGQGEADLDAQIVVPLVYPINGVFQSTGGRPPWNGNGDNTNEPYLDWLNYLLGLDSPPSTLSISYGDDEPTVPTDYADSVCDQFMKLGARGVSILSAAGDSGAGASSCSTFAPSFPAACPYVTVVGGTNKFGADEQADTDGGSGFSNHFSAPDYQTDAVNGYIAKLNGKFDGSYNKSGRAYPDVAALYRVYPVYHGGRSVSLVGTSASTPATASVIALLNDYLISNGKPGLGFLNPWLYKTGNKGFRDIAKGHNNVCGFQSAFPAVTGWDAATGWGVPDFGKLKALL</sequence>
<evidence type="ECO:0000256" key="15">
    <source>
        <dbReference type="PROSITE-ProRule" id="PRU01032"/>
    </source>
</evidence>
<dbReference type="Pfam" id="PF09286">
    <property type="entry name" value="Pro-kuma_activ"/>
    <property type="match status" value="1"/>
</dbReference>
<dbReference type="PANTHER" id="PTHR14218:SF15">
    <property type="entry name" value="TRIPEPTIDYL-PEPTIDASE 1"/>
    <property type="match status" value="1"/>
</dbReference>
<dbReference type="InterPro" id="IPR015366">
    <property type="entry name" value="S53_propep"/>
</dbReference>
<feature type="binding site" evidence="15">
    <location>
        <position position="521"/>
    </location>
    <ligand>
        <name>Ca(2+)</name>
        <dbReference type="ChEBI" id="CHEBI:29108"/>
    </ligand>
</feature>
<feature type="binding site" evidence="15">
    <location>
        <position position="520"/>
    </location>
    <ligand>
        <name>Ca(2+)</name>
        <dbReference type="ChEBI" id="CHEBI:29108"/>
    </ligand>
</feature>
<comment type="cofactor">
    <cofactor evidence="15">
        <name>Ca(2+)</name>
        <dbReference type="ChEBI" id="CHEBI:29108"/>
    </cofactor>
    <text evidence="15">Binds 1 Ca(2+) ion per subunit.</text>
</comment>
<evidence type="ECO:0000256" key="10">
    <source>
        <dbReference type="ARBA" id="ARBA00022825"/>
    </source>
</evidence>
<dbReference type="STRING" id="1531966.A0A0A1SX69"/>